<reference evidence="2 4" key="2">
    <citation type="submission" date="2016-10" db="EMBL/GenBank/DDBJ databases">
        <authorList>
            <person name="Varghese N."/>
            <person name="Submissions S."/>
        </authorList>
    </citation>
    <scope>NUCLEOTIDE SEQUENCE [LARGE SCALE GENOMIC DNA]</scope>
    <source>
        <strain evidence="2 4">DSM 14939</strain>
    </source>
</reference>
<name>A0A0P9RSS9_9PSED</name>
<dbReference type="EMBL" id="LJQB01000009">
    <property type="protein sequence ID" value="KPW87671.1"/>
    <property type="molecule type" value="Genomic_DNA"/>
</dbReference>
<sequence>MNTQYYPIVRAKGGELEALMFFKKLDKASLSRCTPIFEIAKLEGKSLEVAKKNSSTPYEEYLDARAHKIAEIFRGKRVFLDVSQWPTGFTTEGGEQILTYVCQSLKDLGVIVCPLIGYDRWEAAEYRETIRSIVLAETAVFCIRLDSLAIEDLGDLDHLDEIVEDMILTTGISEEQTPVLIDIGDVTKIPMQELMETVETAYVHMKSLGFSTVIMSASSIPDSIEKAVRERDSSGIIHRKEMIVWKGFLSANPTASLYFGDYGVRNPRSSDNIAPHMNGKIRHTINNGFYVVRGHSVQGDGGFAQSQKLALDVVQSVHYKHPNFSWGDAMIKQCSVGKVIGNPTNWIAYDTSHHLKYVTAEIFEFTAQLAAIAARVGSDAKSAVGSILDQR</sequence>
<dbReference type="InterPro" id="IPR025683">
    <property type="entry name" value="Protein_beta"/>
</dbReference>
<dbReference type="Proteomes" id="UP000050411">
    <property type="component" value="Unassembled WGS sequence"/>
</dbReference>
<dbReference type="RefSeq" id="WP_054992521.1">
    <property type="nucleotide sequence ID" value="NZ_FNJH01000007.1"/>
</dbReference>
<proteinExistence type="predicted"/>
<dbReference type="Proteomes" id="UP000183042">
    <property type="component" value="Unassembled WGS sequence"/>
</dbReference>
<dbReference type="AlphaFoldDB" id="A0A0P9RSS9"/>
<evidence type="ECO:0000313" key="3">
    <source>
        <dbReference type="Proteomes" id="UP000050411"/>
    </source>
</evidence>
<dbReference type="GeneID" id="65077355"/>
<comment type="caution">
    <text evidence="1">The sequence shown here is derived from an EMBL/GenBank/DDBJ whole genome shotgun (WGS) entry which is preliminary data.</text>
</comment>
<organism evidence="1 3">
    <name type="scientific">Pseudomonas congelans</name>
    <dbReference type="NCBI Taxonomy" id="200452"/>
    <lineage>
        <taxon>Bacteria</taxon>
        <taxon>Pseudomonadati</taxon>
        <taxon>Pseudomonadota</taxon>
        <taxon>Gammaproteobacteria</taxon>
        <taxon>Pseudomonadales</taxon>
        <taxon>Pseudomonadaceae</taxon>
        <taxon>Pseudomonas</taxon>
    </lineage>
</organism>
<dbReference type="PATRIC" id="fig|200452.3.peg.4645"/>
<evidence type="ECO:0000313" key="1">
    <source>
        <dbReference type="EMBL" id="KPW87671.1"/>
    </source>
</evidence>
<evidence type="ECO:0000313" key="2">
    <source>
        <dbReference type="EMBL" id="SDP72143.1"/>
    </source>
</evidence>
<dbReference type="Pfam" id="PF14350">
    <property type="entry name" value="Beta_protein"/>
    <property type="match status" value="1"/>
</dbReference>
<protein>
    <submittedName>
        <fullName evidence="2">Beta protein</fullName>
    </submittedName>
</protein>
<gene>
    <name evidence="1" type="ORF">ALO92_03882</name>
    <name evidence="2" type="ORF">SAMN05216596_107158</name>
</gene>
<accession>A0A0P9RSS9</accession>
<dbReference type="EMBL" id="FNJH01000007">
    <property type="protein sequence ID" value="SDP72143.1"/>
    <property type="molecule type" value="Genomic_DNA"/>
</dbReference>
<keyword evidence="4" id="KW-1185">Reference proteome</keyword>
<evidence type="ECO:0000313" key="4">
    <source>
        <dbReference type="Proteomes" id="UP000183042"/>
    </source>
</evidence>
<reference evidence="1 3" key="1">
    <citation type="submission" date="2015-09" db="EMBL/GenBank/DDBJ databases">
        <title>Genome announcement of multiple Pseudomonas syringae strains.</title>
        <authorList>
            <person name="Thakur S."/>
            <person name="Wang P.W."/>
            <person name="Gong Y."/>
            <person name="Weir B.S."/>
            <person name="Guttman D.S."/>
        </authorList>
    </citation>
    <scope>NUCLEOTIDE SEQUENCE [LARGE SCALE GENOMIC DNA]</scope>
    <source>
        <strain evidence="1 3">ICMP19117</strain>
    </source>
</reference>